<gene>
    <name evidence="9" type="ORF">BD289DRAFT_478348</name>
</gene>
<comment type="similarity">
    <text evidence="3">Belongs to the CSN1 family.</text>
</comment>
<comment type="subcellular location">
    <subcellularLocation>
        <location evidence="2">Cytoplasm</location>
    </subcellularLocation>
    <subcellularLocation>
        <location evidence="1">Nucleus</location>
    </subcellularLocation>
</comment>
<evidence type="ECO:0000256" key="6">
    <source>
        <dbReference type="ARBA" id="ARBA00023242"/>
    </source>
</evidence>
<proteinExistence type="inferred from homology"/>
<evidence type="ECO:0000256" key="3">
    <source>
        <dbReference type="ARBA" id="ARBA00008793"/>
    </source>
</evidence>
<reference evidence="9 10" key="1">
    <citation type="journal article" date="2018" name="Mycol. Prog.">
        <title>Coniella lustricola, a new species from submerged detritus.</title>
        <authorList>
            <person name="Raudabaugh D.B."/>
            <person name="Iturriaga T."/>
            <person name="Carver A."/>
            <person name="Mondo S."/>
            <person name="Pangilinan J."/>
            <person name="Lipzen A."/>
            <person name="He G."/>
            <person name="Amirebrahimi M."/>
            <person name="Grigoriev I.V."/>
            <person name="Miller A.N."/>
        </authorList>
    </citation>
    <scope>NUCLEOTIDE SEQUENCE [LARGE SCALE GENOMIC DNA]</scope>
    <source>
        <strain evidence="9 10">B22-T-1</strain>
    </source>
</reference>
<protein>
    <submittedName>
        <fullName evidence="9">26S proteasome subunit RPN7-domain-containing protein</fullName>
    </submittedName>
</protein>
<dbReference type="InterPro" id="IPR000717">
    <property type="entry name" value="PCI_dom"/>
</dbReference>
<dbReference type="Pfam" id="PF10602">
    <property type="entry name" value="RPN7"/>
    <property type="match status" value="1"/>
</dbReference>
<accession>A0A2T3AN87</accession>
<dbReference type="Proteomes" id="UP000241462">
    <property type="component" value="Unassembled WGS sequence"/>
</dbReference>
<dbReference type="InterPro" id="IPR019585">
    <property type="entry name" value="Rpn7/CSN1"/>
</dbReference>
<dbReference type="InterPro" id="IPR045135">
    <property type="entry name" value="Rpn7_N"/>
</dbReference>
<dbReference type="SMART" id="SM00088">
    <property type="entry name" value="PINT"/>
    <property type="match status" value="1"/>
</dbReference>
<dbReference type="EMBL" id="KZ678373">
    <property type="protein sequence ID" value="PSS03869.1"/>
    <property type="molecule type" value="Genomic_DNA"/>
</dbReference>
<evidence type="ECO:0000256" key="7">
    <source>
        <dbReference type="SAM" id="MobiDB-lite"/>
    </source>
</evidence>
<organism evidence="9 10">
    <name type="scientific">Coniella lustricola</name>
    <dbReference type="NCBI Taxonomy" id="2025994"/>
    <lineage>
        <taxon>Eukaryota</taxon>
        <taxon>Fungi</taxon>
        <taxon>Dikarya</taxon>
        <taxon>Ascomycota</taxon>
        <taxon>Pezizomycotina</taxon>
        <taxon>Sordariomycetes</taxon>
        <taxon>Sordariomycetidae</taxon>
        <taxon>Diaporthales</taxon>
        <taxon>Schizoparmaceae</taxon>
        <taxon>Coniella</taxon>
    </lineage>
</organism>
<keyword evidence="10" id="KW-1185">Reference proteome</keyword>
<feature type="region of interest" description="Disordered" evidence="7">
    <location>
        <begin position="447"/>
        <end position="468"/>
    </location>
</feature>
<dbReference type="InParanoid" id="A0A2T3AN87"/>
<dbReference type="PANTHER" id="PTHR14145">
    <property type="entry name" value="26S PROTESOME SUBUNIT 6"/>
    <property type="match status" value="1"/>
</dbReference>
<evidence type="ECO:0000259" key="8">
    <source>
        <dbReference type="PROSITE" id="PS50250"/>
    </source>
</evidence>
<evidence type="ECO:0000313" key="9">
    <source>
        <dbReference type="EMBL" id="PSS03869.1"/>
    </source>
</evidence>
<keyword evidence="6" id="KW-0539">Nucleus</keyword>
<name>A0A2T3AN87_9PEZI</name>
<evidence type="ECO:0000313" key="10">
    <source>
        <dbReference type="Proteomes" id="UP000241462"/>
    </source>
</evidence>
<keyword evidence="9" id="KW-0647">Proteasome</keyword>
<dbReference type="GO" id="GO:0005737">
    <property type="term" value="C:cytoplasm"/>
    <property type="evidence" value="ECO:0007669"/>
    <property type="project" value="UniProtKB-SubCell"/>
</dbReference>
<dbReference type="InterPro" id="IPR036390">
    <property type="entry name" value="WH_DNA-bd_sf"/>
</dbReference>
<dbReference type="GO" id="GO:0008180">
    <property type="term" value="C:COP9 signalosome"/>
    <property type="evidence" value="ECO:0007669"/>
    <property type="project" value="UniProtKB-KW"/>
</dbReference>
<keyword evidence="5" id="KW-0736">Signalosome</keyword>
<dbReference type="SUPFAM" id="SSF46785">
    <property type="entry name" value="Winged helix' DNA-binding domain"/>
    <property type="match status" value="1"/>
</dbReference>
<sequence length="468" mass="52394">MAGPENEPQPRVAHLVQVGDIIVTDVPRIDLESYISNYKGRTRTNRLLLIASTSTVLVVDALKLAIQEVKENKFDVQQYRHLTEELRALDSTQPEAVFDRHWADTVDKTNQQELIRLETELKGYKNNLIKESIRMGNEDLAKHLENTGELAQAYEVYAKMRSDVSSTKHIAEVGLHLARISIYRRDWSMAIANVNKISSLHVDAEDKSFGALCGILLGIGQLGQAKYKDATQSFLQVAATLDPTLYHEFASPNDIATYGGLLALATMTRPELDRFLDASPFRTFLELEPHLRRAITQFVNGRYSVCLTILESYRSDYLLDLYLQPHVHHLYSLIRAKCIRHFLQPFSCVTIDSMNAAFASPGASIEAELVEMIRHGGLQARIDSIEKLVTTANVKPRAKMQNASLTAARTYEKDAISRIRRIGIISADLEVKGKQRGHLGFDALDGSYGSSRFEPDKDDSASFADSLA</sequence>
<keyword evidence="4" id="KW-0963">Cytoplasm</keyword>
<evidence type="ECO:0000256" key="2">
    <source>
        <dbReference type="ARBA" id="ARBA00004496"/>
    </source>
</evidence>
<dbReference type="GO" id="GO:0000502">
    <property type="term" value="C:proteasome complex"/>
    <property type="evidence" value="ECO:0007669"/>
    <property type="project" value="UniProtKB-KW"/>
</dbReference>
<evidence type="ECO:0000256" key="4">
    <source>
        <dbReference type="ARBA" id="ARBA00022490"/>
    </source>
</evidence>
<dbReference type="PROSITE" id="PS50250">
    <property type="entry name" value="PCI"/>
    <property type="match status" value="1"/>
</dbReference>
<dbReference type="Pfam" id="PF01399">
    <property type="entry name" value="PCI"/>
    <property type="match status" value="1"/>
</dbReference>
<dbReference type="OrthoDB" id="422427at2759"/>
<evidence type="ECO:0000256" key="1">
    <source>
        <dbReference type="ARBA" id="ARBA00004123"/>
    </source>
</evidence>
<dbReference type="PANTHER" id="PTHR14145:SF2">
    <property type="entry name" value="COP9 SIGNALOSOME COMPLEX SUBUNIT 1"/>
    <property type="match status" value="1"/>
</dbReference>
<dbReference type="STRING" id="2025994.A0A2T3AN87"/>
<dbReference type="AlphaFoldDB" id="A0A2T3AN87"/>
<dbReference type="Gene3D" id="1.25.40.570">
    <property type="match status" value="1"/>
</dbReference>
<feature type="domain" description="PCI" evidence="8">
    <location>
        <begin position="229"/>
        <end position="396"/>
    </location>
</feature>
<evidence type="ECO:0000256" key="5">
    <source>
        <dbReference type="ARBA" id="ARBA00022790"/>
    </source>
</evidence>